<feature type="compositionally biased region" description="Basic and acidic residues" evidence="9">
    <location>
        <begin position="32"/>
        <end position="42"/>
    </location>
</feature>
<dbReference type="PANTHER" id="PTHR12972:SF0">
    <property type="entry name" value="PROTEIN DOWNSTREAM NEIGHBOR OF SON"/>
    <property type="match status" value="1"/>
</dbReference>
<dbReference type="PANTHER" id="PTHR12972">
    <property type="entry name" value="DOWNSTREAM NEIGHBOR OF SON"/>
    <property type="match status" value="1"/>
</dbReference>
<feature type="compositionally biased region" description="Polar residues" evidence="9">
    <location>
        <begin position="43"/>
        <end position="55"/>
    </location>
</feature>
<dbReference type="Proteomes" id="UP000685013">
    <property type="component" value="Chromosome 14"/>
</dbReference>
<accession>A0AAV6MG21</accession>
<dbReference type="InterPro" id="IPR023798">
    <property type="entry name" value="Ribosomal_uS7_dom"/>
</dbReference>
<evidence type="ECO:0000256" key="8">
    <source>
        <dbReference type="RuleBase" id="RU003619"/>
    </source>
</evidence>
<dbReference type="GO" id="GO:0015935">
    <property type="term" value="C:small ribosomal subunit"/>
    <property type="evidence" value="ECO:0007669"/>
    <property type="project" value="InterPro"/>
</dbReference>
<evidence type="ECO:0000256" key="4">
    <source>
        <dbReference type="ARBA" id="ARBA00022980"/>
    </source>
</evidence>
<evidence type="ECO:0000313" key="12">
    <source>
        <dbReference type="Proteomes" id="UP000685013"/>
    </source>
</evidence>
<dbReference type="GO" id="GO:0033260">
    <property type="term" value="P:nuclear DNA replication"/>
    <property type="evidence" value="ECO:0007669"/>
    <property type="project" value="TreeGrafter"/>
</dbReference>
<dbReference type="EMBL" id="JAGKQH010000014">
    <property type="protein sequence ID" value="KAG6580781.1"/>
    <property type="molecule type" value="Genomic_DNA"/>
</dbReference>
<evidence type="ECO:0000256" key="5">
    <source>
        <dbReference type="ARBA" id="ARBA00023242"/>
    </source>
</evidence>
<keyword evidence="12" id="KW-1185">Reference proteome</keyword>
<feature type="region of interest" description="Disordered" evidence="9">
    <location>
        <begin position="133"/>
        <end position="156"/>
    </location>
</feature>
<evidence type="ECO:0000313" key="11">
    <source>
        <dbReference type="EMBL" id="KAG6580781.1"/>
    </source>
</evidence>
<evidence type="ECO:0000256" key="7">
    <source>
        <dbReference type="ARBA" id="ARBA00025806"/>
    </source>
</evidence>
<organism evidence="11 12">
    <name type="scientific">Cucurbita argyrosperma subsp. sororia</name>
    <dbReference type="NCBI Taxonomy" id="37648"/>
    <lineage>
        <taxon>Eukaryota</taxon>
        <taxon>Viridiplantae</taxon>
        <taxon>Streptophyta</taxon>
        <taxon>Embryophyta</taxon>
        <taxon>Tracheophyta</taxon>
        <taxon>Spermatophyta</taxon>
        <taxon>Magnoliopsida</taxon>
        <taxon>eudicotyledons</taxon>
        <taxon>Gunneridae</taxon>
        <taxon>Pentapetalae</taxon>
        <taxon>rosids</taxon>
        <taxon>fabids</taxon>
        <taxon>Cucurbitales</taxon>
        <taxon>Cucurbitaceae</taxon>
        <taxon>Cucurbiteae</taxon>
        <taxon>Cucurbita</taxon>
    </lineage>
</organism>
<dbReference type="CDD" id="cd14867">
    <property type="entry name" value="uS7_Eukaryote"/>
    <property type="match status" value="1"/>
</dbReference>
<dbReference type="InterPro" id="IPR024861">
    <property type="entry name" value="Donson"/>
</dbReference>
<comment type="subcellular location">
    <subcellularLocation>
        <location evidence="1">Nucleus</location>
    </subcellularLocation>
</comment>
<keyword evidence="5" id="KW-0539">Nucleus</keyword>
<reference evidence="11 12" key="1">
    <citation type="journal article" date="2021" name="Hortic Res">
        <title>The domestication of Cucurbita argyrosperma as revealed by the genome of its wild relative.</title>
        <authorList>
            <person name="Barrera-Redondo J."/>
            <person name="Sanchez-de la Vega G."/>
            <person name="Aguirre-Liguori J.A."/>
            <person name="Castellanos-Morales G."/>
            <person name="Gutierrez-Guerrero Y.T."/>
            <person name="Aguirre-Dugua X."/>
            <person name="Aguirre-Planter E."/>
            <person name="Tenaillon M.I."/>
            <person name="Lira-Saade R."/>
            <person name="Eguiarte L.E."/>
        </authorList>
    </citation>
    <scope>NUCLEOTIDE SEQUENCE [LARGE SCALE GENOMIC DNA]</scope>
    <source>
        <strain evidence="11">JBR-2021</strain>
    </source>
</reference>
<feature type="non-terminal residue" evidence="11">
    <location>
        <position position="1"/>
    </location>
</feature>
<dbReference type="Pfam" id="PF00177">
    <property type="entry name" value="Ribosomal_S7"/>
    <property type="match status" value="1"/>
</dbReference>
<keyword evidence="4 8" id="KW-0689">Ribosomal protein</keyword>
<dbReference type="GO" id="GO:0006412">
    <property type="term" value="P:translation"/>
    <property type="evidence" value="ECO:0007669"/>
    <property type="project" value="InterPro"/>
</dbReference>
<evidence type="ECO:0000256" key="9">
    <source>
        <dbReference type="SAM" id="MobiDB-lite"/>
    </source>
</evidence>
<dbReference type="NCBIfam" id="TIGR01028">
    <property type="entry name" value="uS7_euk_arch"/>
    <property type="match status" value="1"/>
</dbReference>
<dbReference type="GO" id="GO:0005634">
    <property type="term" value="C:nucleus"/>
    <property type="evidence" value="ECO:0007669"/>
    <property type="project" value="UniProtKB-SubCell"/>
</dbReference>
<sequence>MTQVVAPSSLPSASHDIAGGAPKTGKSNRRKTPSELRGEQLKRSNNLDPSDESPSTVFASNNALVNGFKKPGLLRNPKYIDTRMDEVFPVKKSRLRILSGKDNAKENNMMEQASSFLNMSMLSNLTTSQCKGNSVGPADVAHDKTDKSSQTIENSSQSIFRSVTQLSSGGDKSTGLTSIDMGKALKGLVACETTAISSLPSDSSKRSGHASSTYSSDLCADSCILGQKAPLDLTLKTSMRVVSPYSLNWIHKTIMFASMPQFSIQIGSHDQIRNCSGGLPPASQASGSLVLHSWVYPQSTLPSSLVSVLNSSAAEAEFLSRRLQAWEDSFQSLYYMLRNNICRVFYVCTSQFVVMFTSGDASGGNKSMCNAYLSQSTRGLRSILSENGVCFSMPLCRSKVEQVDTEDLVELSEIEKFNLGQTRRVRSFSDVDRSSQSLLFFCENKDVHGLYDILLNYRSVLASLAGMDVPVLLSPVPFQNAALSSPQVKFKELRSANGIAAVSKGSTSKDGDSSSVGVSYSLEITDEYIPPWVISSVCAVMGSKGRSFEASFTTDPISIGLNVALGEPLLQSNNHTFGIPEAIASPSLCAAAEPSLRLLLSILLVAVPKMAEAVEVTQELIQPQYDVKLFNRWTFDDVQVNDMSLGDYIGVAPAKHATYVPHTAGRYSMKRFRKAQCPIVERLTNSLMMHGRNNGKKLMAVRIIKHAMEIIHLLTDLNPIQVIVDAVVNSGPREDATRIGSAGVVRRQAVDISPLRRVNQAIYLITTGAREAAFRNIKTIAECLADELINAAKGSSNSYAIKKKDEIERVAKANR</sequence>
<feature type="region of interest" description="Disordered" evidence="9">
    <location>
        <begin position="1"/>
        <end position="55"/>
    </location>
</feature>
<keyword evidence="3" id="KW-0217">Developmental protein</keyword>
<dbReference type="InterPro" id="IPR005716">
    <property type="entry name" value="Ribosomal_uS7_euk/arc"/>
</dbReference>
<dbReference type="AlphaFoldDB" id="A0AAV6MG21"/>
<feature type="compositionally biased region" description="Polar residues" evidence="9">
    <location>
        <begin position="1"/>
        <end position="12"/>
    </location>
</feature>
<protein>
    <submittedName>
        <fullName evidence="11">40S ribosomal protein S5</fullName>
    </submittedName>
</protein>
<keyword evidence="6 8" id="KW-0687">Ribonucleoprotein</keyword>
<evidence type="ECO:0000259" key="10">
    <source>
        <dbReference type="Pfam" id="PF00177"/>
    </source>
</evidence>
<comment type="similarity">
    <text evidence="7">Belongs to the DONSON family.</text>
</comment>
<dbReference type="FunFam" id="1.10.455.10:FF:000002">
    <property type="entry name" value="40S ribosomal protein S5"/>
    <property type="match status" value="1"/>
</dbReference>
<name>A0AAV6MG21_9ROSI</name>
<evidence type="ECO:0000256" key="3">
    <source>
        <dbReference type="ARBA" id="ARBA00022473"/>
    </source>
</evidence>
<evidence type="ECO:0000256" key="1">
    <source>
        <dbReference type="ARBA" id="ARBA00004123"/>
    </source>
</evidence>
<dbReference type="PROSITE" id="PS00052">
    <property type="entry name" value="RIBOSOMAL_S7"/>
    <property type="match status" value="1"/>
</dbReference>
<proteinExistence type="inferred from homology"/>
<dbReference type="GO" id="GO:0003735">
    <property type="term" value="F:structural constituent of ribosome"/>
    <property type="evidence" value="ECO:0007669"/>
    <property type="project" value="InterPro"/>
</dbReference>
<dbReference type="GO" id="GO:0003723">
    <property type="term" value="F:RNA binding"/>
    <property type="evidence" value="ECO:0007669"/>
    <property type="project" value="InterPro"/>
</dbReference>
<evidence type="ECO:0000256" key="2">
    <source>
        <dbReference type="ARBA" id="ARBA00007151"/>
    </source>
</evidence>
<evidence type="ECO:0000256" key="6">
    <source>
        <dbReference type="ARBA" id="ARBA00023274"/>
    </source>
</evidence>
<comment type="caution">
    <text evidence="11">The sequence shown here is derived from an EMBL/GenBank/DDBJ whole genome shotgun (WGS) entry which is preliminary data.</text>
</comment>
<feature type="domain" description="Small ribosomal subunit protein uS7" evidence="10">
    <location>
        <begin position="655"/>
        <end position="815"/>
    </location>
</feature>
<dbReference type="NCBIfam" id="NF003106">
    <property type="entry name" value="PRK04027.1"/>
    <property type="match status" value="1"/>
</dbReference>
<gene>
    <name evidence="11" type="primary">RPS5</name>
    <name evidence="11" type="ORF">SDJN03_20783</name>
</gene>
<dbReference type="InterPro" id="IPR020606">
    <property type="entry name" value="Ribosomal_uS7_CS"/>
</dbReference>
<comment type="similarity">
    <text evidence="2 8">Belongs to the universal ribosomal protein uS7 family.</text>
</comment>